<comment type="subcellular location">
    <subcellularLocation>
        <location evidence="6">Cytoplasm</location>
    </subcellularLocation>
</comment>
<dbReference type="AlphaFoldDB" id="A0A238VFP5"/>
<comment type="pathway">
    <text evidence="6">Sulfur metabolism; hydrogen sulfide biosynthesis; sulfite from sulfate.</text>
</comment>
<feature type="binding site" evidence="6">
    <location>
        <position position="126"/>
    </location>
    <ligand>
        <name>[4Fe-4S] cluster</name>
        <dbReference type="ChEBI" id="CHEBI:49883"/>
    </ligand>
</feature>
<feature type="binding site" evidence="6">
    <location>
        <position position="125"/>
    </location>
    <ligand>
        <name>[4Fe-4S] cluster</name>
        <dbReference type="ChEBI" id="CHEBI:49883"/>
    </ligand>
</feature>
<evidence type="ECO:0000313" key="9">
    <source>
        <dbReference type="EMBL" id="SNR33212.1"/>
    </source>
</evidence>
<dbReference type="EMBL" id="FZNS01000001">
    <property type="protein sequence ID" value="SNR33212.1"/>
    <property type="molecule type" value="Genomic_DNA"/>
</dbReference>
<dbReference type="GO" id="GO:0046872">
    <property type="term" value="F:metal ion binding"/>
    <property type="evidence" value="ECO:0007669"/>
    <property type="project" value="UniProtKB-KW"/>
</dbReference>
<evidence type="ECO:0000256" key="3">
    <source>
        <dbReference type="ARBA" id="ARBA00023002"/>
    </source>
</evidence>
<dbReference type="GO" id="GO:0004604">
    <property type="term" value="F:phosphoadenylyl-sulfate reductase (thioredoxin) activity"/>
    <property type="evidence" value="ECO:0007669"/>
    <property type="project" value="UniProtKB-UniRule"/>
</dbReference>
<dbReference type="PANTHER" id="PTHR46482">
    <property type="entry name" value="5'-ADENYLYLSULFATE REDUCTASE 3, CHLOROPLASTIC"/>
    <property type="match status" value="1"/>
</dbReference>
<evidence type="ECO:0000313" key="10">
    <source>
        <dbReference type="Proteomes" id="UP000198310"/>
    </source>
</evidence>
<organism evidence="9 10">
    <name type="scientific">Hymenobacter mucosus</name>
    <dbReference type="NCBI Taxonomy" id="1411120"/>
    <lineage>
        <taxon>Bacteria</taxon>
        <taxon>Pseudomonadati</taxon>
        <taxon>Bacteroidota</taxon>
        <taxon>Cytophagia</taxon>
        <taxon>Cytophagales</taxon>
        <taxon>Hymenobacteraceae</taxon>
        <taxon>Hymenobacter</taxon>
    </lineage>
</organism>
<evidence type="ECO:0000259" key="8">
    <source>
        <dbReference type="Pfam" id="PF01507"/>
    </source>
</evidence>
<comment type="similarity">
    <text evidence="1 6">Belongs to the PAPS reductase family. CysH subfamily.</text>
</comment>
<comment type="catalytic activity">
    <reaction evidence="6">
        <text>[thioredoxin]-disulfide + sulfite + AMP + 2 H(+) = adenosine 5'-phosphosulfate + [thioredoxin]-dithiol</text>
        <dbReference type="Rhea" id="RHEA:21976"/>
        <dbReference type="Rhea" id="RHEA-COMP:10698"/>
        <dbReference type="Rhea" id="RHEA-COMP:10700"/>
        <dbReference type="ChEBI" id="CHEBI:15378"/>
        <dbReference type="ChEBI" id="CHEBI:17359"/>
        <dbReference type="ChEBI" id="CHEBI:29950"/>
        <dbReference type="ChEBI" id="CHEBI:50058"/>
        <dbReference type="ChEBI" id="CHEBI:58243"/>
        <dbReference type="ChEBI" id="CHEBI:456215"/>
        <dbReference type="EC" id="1.8.4.10"/>
    </reaction>
</comment>
<keyword evidence="3 6" id="KW-0560">Oxidoreductase</keyword>
<reference evidence="10" key="1">
    <citation type="submission" date="2017-06" db="EMBL/GenBank/DDBJ databases">
        <authorList>
            <person name="Varghese N."/>
            <person name="Submissions S."/>
        </authorList>
    </citation>
    <scope>NUCLEOTIDE SEQUENCE [LARGE SCALE GENOMIC DNA]</scope>
    <source>
        <strain evidence="10">DSM 28041</strain>
    </source>
</reference>
<name>A0A238VFP5_9BACT</name>
<evidence type="ECO:0000256" key="5">
    <source>
        <dbReference type="ARBA" id="ARBA00023014"/>
    </source>
</evidence>
<dbReference type="GO" id="GO:0043866">
    <property type="term" value="F:adenylyl-sulfate reductase (thioredoxin) activity"/>
    <property type="evidence" value="ECO:0007669"/>
    <property type="project" value="UniProtKB-EC"/>
</dbReference>
<dbReference type="GO" id="GO:0070814">
    <property type="term" value="P:hydrogen sulfide biosynthetic process"/>
    <property type="evidence" value="ECO:0007669"/>
    <property type="project" value="UniProtKB-UniRule"/>
</dbReference>
<proteinExistence type="inferred from homology"/>
<evidence type="ECO:0000256" key="1">
    <source>
        <dbReference type="ARBA" id="ARBA00009732"/>
    </source>
</evidence>
<feature type="region of interest" description="Disordered" evidence="7">
    <location>
        <begin position="239"/>
        <end position="259"/>
    </location>
</feature>
<sequence length="259" mass="29262">MSAASTAQAVPNLDALRLPLTQASALERLRLVAEHFPGTAVFSTSFGLEDQIISHLIFSNDLPIRVFTLDTGRNFQETYSTWNKTLIKYQKPIEVFFPRQESVQELMLAKGPNSFYESVDNRKECCFIRKVEPLNRALAGQQAWVTGIRAEQSQNRQTMDPVEWDAAHQLTKVHPLFDWTWEQAVEFARANSIPVNPLHQQGFVSIGCAPCTRAIRPGEDFRAGRWWWEDLSAKECGLHTTAHHDGPDPVVEPVPSPSH</sequence>
<comment type="function">
    <text evidence="6">Catalyzes the formation of sulfite from adenosine 5'-phosphosulfate (APS) using thioredoxin as an electron donor.</text>
</comment>
<evidence type="ECO:0000256" key="2">
    <source>
        <dbReference type="ARBA" id="ARBA00022723"/>
    </source>
</evidence>
<dbReference type="Proteomes" id="UP000198310">
    <property type="component" value="Unassembled WGS sequence"/>
</dbReference>
<gene>
    <name evidence="6" type="primary">cysH</name>
    <name evidence="9" type="ORF">SAMN06269173_101604</name>
</gene>
<dbReference type="Pfam" id="PF01507">
    <property type="entry name" value="PAPS_reduct"/>
    <property type="match status" value="1"/>
</dbReference>
<dbReference type="RefSeq" id="WP_045688183.1">
    <property type="nucleotide sequence ID" value="NZ_FZNS01000001.1"/>
</dbReference>
<dbReference type="EC" id="1.8.4.10" evidence="6"/>
<evidence type="ECO:0000256" key="7">
    <source>
        <dbReference type="SAM" id="MobiDB-lite"/>
    </source>
</evidence>
<feature type="binding site" evidence="6">
    <location>
        <position position="211"/>
    </location>
    <ligand>
        <name>[4Fe-4S] cluster</name>
        <dbReference type="ChEBI" id="CHEBI:49883"/>
    </ligand>
</feature>
<evidence type="ECO:0000256" key="6">
    <source>
        <dbReference type="HAMAP-Rule" id="MF_00063"/>
    </source>
</evidence>
<feature type="binding site" evidence="6">
    <location>
        <position position="208"/>
    </location>
    <ligand>
        <name>[4Fe-4S] cluster</name>
        <dbReference type="ChEBI" id="CHEBI:49883"/>
    </ligand>
</feature>
<keyword evidence="2 6" id="KW-0479">Metal-binding</keyword>
<feature type="compositionally biased region" description="Pro residues" evidence="7">
    <location>
        <begin position="250"/>
        <end position="259"/>
    </location>
</feature>
<dbReference type="CDD" id="cd23945">
    <property type="entry name" value="PAPS_reductase"/>
    <property type="match status" value="1"/>
</dbReference>
<dbReference type="NCBIfam" id="NF002537">
    <property type="entry name" value="PRK02090.1"/>
    <property type="match status" value="1"/>
</dbReference>
<dbReference type="GO" id="GO:0051539">
    <property type="term" value="F:4 iron, 4 sulfur cluster binding"/>
    <property type="evidence" value="ECO:0007669"/>
    <property type="project" value="UniProtKB-UniRule"/>
</dbReference>
<dbReference type="PANTHER" id="PTHR46482:SF9">
    <property type="entry name" value="5'-ADENYLYLSULFATE REDUCTASE 1, CHLOROPLASTIC"/>
    <property type="match status" value="1"/>
</dbReference>
<keyword evidence="10" id="KW-1185">Reference proteome</keyword>
<dbReference type="SUPFAM" id="SSF52402">
    <property type="entry name" value="Adenine nucleotide alpha hydrolases-like"/>
    <property type="match status" value="1"/>
</dbReference>
<accession>A0A238VFP5</accession>
<dbReference type="HAMAP" id="MF_00063">
    <property type="entry name" value="CysH"/>
    <property type="match status" value="1"/>
</dbReference>
<dbReference type="GO" id="GO:0019379">
    <property type="term" value="P:sulfate assimilation, phosphoadenylyl sulfate reduction by phosphoadenylyl-sulfate reductase (thioredoxin)"/>
    <property type="evidence" value="ECO:0007669"/>
    <property type="project" value="UniProtKB-UniRule"/>
</dbReference>
<dbReference type="PIRSF" id="PIRSF000857">
    <property type="entry name" value="PAPS_reductase"/>
    <property type="match status" value="1"/>
</dbReference>
<dbReference type="Gene3D" id="3.40.50.620">
    <property type="entry name" value="HUPs"/>
    <property type="match status" value="1"/>
</dbReference>
<protein>
    <recommendedName>
        <fullName evidence="6">Adenosine 5'-phosphosulfate reductase</fullName>
        <shortName evidence="6">APS reductase</shortName>
        <ecNumber evidence="6">1.8.4.10</ecNumber>
    </recommendedName>
    <alternativeName>
        <fullName evidence="6">5'-adenylylsulfate reductase</fullName>
    </alternativeName>
    <alternativeName>
        <fullName evidence="6">Thioredoxin-dependent 5'-adenylylsulfate reductase</fullName>
    </alternativeName>
</protein>
<evidence type="ECO:0000256" key="4">
    <source>
        <dbReference type="ARBA" id="ARBA00023004"/>
    </source>
</evidence>
<keyword evidence="5 6" id="KW-0411">Iron-sulfur</keyword>
<comment type="cofactor">
    <cofactor evidence="6">
        <name>[4Fe-4S] cluster</name>
        <dbReference type="ChEBI" id="CHEBI:49883"/>
    </cofactor>
    <text evidence="6">Binds 1 [4Fe-4S] cluster per subunit.</text>
</comment>
<feature type="domain" description="Phosphoadenosine phosphosulphate reductase" evidence="8">
    <location>
        <begin position="40"/>
        <end position="214"/>
    </location>
</feature>
<dbReference type="InterPro" id="IPR014729">
    <property type="entry name" value="Rossmann-like_a/b/a_fold"/>
</dbReference>
<keyword evidence="6" id="KW-0963">Cytoplasm</keyword>
<keyword evidence="4 6" id="KW-0408">Iron</keyword>
<dbReference type="InterPro" id="IPR002500">
    <property type="entry name" value="PAPS_reduct_dom"/>
</dbReference>
<feature type="active site" description="Nucleophile; cysteine thiosulfonate intermediate" evidence="6">
    <location>
        <position position="236"/>
    </location>
</feature>
<dbReference type="InterPro" id="IPR004511">
    <property type="entry name" value="PAPS/APS_Rdtase"/>
</dbReference>
<dbReference type="GO" id="GO:0005737">
    <property type="term" value="C:cytoplasm"/>
    <property type="evidence" value="ECO:0007669"/>
    <property type="project" value="UniProtKB-SubCell"/>
</dbReference>